<proteinExistence type="predicted"/>
<evidence type="ECO:0000256" key="1">
    <source>
        <dbReference type="SAM" id="MobiDB-lite"/>
    </source>
</evidence>
<accession>A0A1B4YA19</accession>
<dbReference type="AlphaFoldDB" id="A0A1B4YA19"/>
<dbReference type="InterPro" id="IPR010982">
    <property type="entry name" value="Lambda_DNA-bd_dom_sf"/>
</dbReference>
<evidence type="ECO:0000259" key="2">
    <source>
        <dbReference type="PROSITE" id="PS50943"/>
    </source>
</evidence>
<dbReference type="PROSITE" id="PS50943">
    <property type="entry name" value="HTH_CROC1"/>
    <property type="match status" value="1"/>
</dbReference>
<keyword evidence="3" id="KW-0614">Plasmid</keyword>
<gene>
    <name evidence="3" type="ORF">SHTP_p007</name>
</gene>
<dbReference type="SUPFAM" id="SSF47413">
    <property type="entry name" value="lambda repressor-like DNA-binding domains"/>
    <property type="match status" value="1"/>
</dbReference>
<dbReference type="Gene3D" id="1.10.260.40">
    <property type="entry name" value="lambda repressor-like DNA-binding domains"/>
    <property type="match status" value="1"/>
</dbReference>
<evidence type="ECO:0000313" key="3">
    <source>
        <dbReference type="EMBL" id="BAV43899.1"/>
    </source>
</evidence>
<dbReference type="Proteomes" id="UP000218067">
    <property type="component" value="Plasmid pShTP"/>
</dbReference>
<evidence type="ECO:0000313" key="4">
    <source>
        <dbReference type="Proteomes" id="UP000218067"/>
    </source>
</evidence>
<dbReference type="InterPro" id="IPR001387">
    <property type="entry name" value="Cro/C1-type_HTH"/>
</dbReference>
<geneLocation type="plasmid" evidence="4">
    <name>pshtp dna</name>
</geneLocation>
<name>A0A1B4YA19_MYCUL</name>
<dbReference type="EMBL" id="AP017625">
    <property type="protein sequence ID" value="BAV43899.1"/>
    <property type="molecule type" value="Genomic_DNA"/>
</dbReference>
<protein>
    <recommendedName>
        <fullName evidence="2">HTH cro/C1-type domain-containing protein</fullName>
    </recommendedName>
</protein>
<sequence length="234" mass="25193">MTYTELHAERVQRPGGDCKGMRVSTATESPNERVGKAVADRRIEVGFETQRELAEAANVSLNTAALLERGKSFPHRANRIKFEDALGWPRGTLDAIRRGKPIPQSQPLPATQPGYAPPAPAPTDSRTNTQALAIATEVAAIAATSTQILIRHDNDPQARAVLRELDEQLLRLESLILTSLPHVAGVGPAFNETMAAATQLHEHREVIRGAASAAPNANTKPDGEPRTRLASARS</sequence>
<reference evidence="3 4" key="1">
    <citation type="submission" date="2016-08" db="EMBL/GenBank/DDBJ databases">
        <title>Complete genome sequence of Mycobacterium shinshuense, a subspecies of M. ulcerans.</title>
        <authorList>
            <person name="Yoshida M."/>
            <person name="Ogura Y."/>
            <person name="Hayashi T."/>
            <person name="Hoshino Y."/>
        </authorList>
    </citation>
    <scope>NUCLEOTIDE SEQUENCE [LARGE SCALE GENOMIC DNA]</scope>
    <source>
        <strain evidence="4">ATCC 33728</strain>
        <plasmid evidence="4">Plasmid pshtp dna</plasmid>
    </source>
</reference>
<dbReference type="CDD" id="cd00093">
    <property type="entry name" value="HTH_XRE"/>
    <property type="match status" value="1"/>
</dbReference>
<organism evidence="3 4">
    <name type="scientific">Mycobacterium ulcerans subsp. shinshuense</name>
    <dbReference type="NCBI Taxonomy" id="1124626"/>
    <lineage>
        <taxon>Bacteria</taxon>
        <taxon>Bacillati</taxon>
        <taxon>Actinomycetota</taxon>
        <taxon>Actinomycetes</taxon>
        <taxon>Mycobacteriales</taxon>
        <taxon>Mycobacteriaceae</taxon>
        <taxon>Mycobacterium</taxon>
        <taxon>Mycobacterium ulcerans group</taxon>
    </lineage>
</organism>
<dbReference type="GO" id="GO:0003677">
    <property type="term" value="F:DNA binding"/>
    <property type="evidence" value="ECO:0007669"/>
    <property type="project" value="InterPro"/>
</dbReference>
<feature type="region of interest" description="Disordered" evidence="1">
    <location>
        <begin position="94"/>
        <end position="126"/>
    </location>
</feature>
<feature type="region of interest" description="Disordered" evidence="1">
    <location>
        <begin position="210"/>
        <end position="234"/>
    </location>
</feature>
<feature type="domain" description="HTH cro/C1-type" evidence="2">
    <location>
        <begin position="49"/>
        <end position="93"/>
    </location>
</feature>